<comment type="caution">
    <text evidence="1">The sequence shown here is derived from an EMBL/GenBank/DDBJ whole genome shotgun (WGS) entry which is preliminary data.</text>
</comment>
<dbReference type="AlphaFoldDB" id="A0A0C2MVA3"/>
<organism evidence="1 2">
    <name type="scientific">Thelohanellus kitauei</name>
    <name type="common">Myxosporean</name>
    <dbReference type="NCBI Taxonomy" id="669202"/>
    <lineage>
        <taxon>Eukaryota</taxon>
        <taxon>Metazoa</taxon>
        <taxon>Cnidaria</taxon>
        <taxon>Myxozoa</taxon>
        <taxon>Myxosporea</taxon>
        <taxon>Bivalvulida</taxon>
        <taxon>Platysporina</taxon>
        <taxon>Myxobolidae</taxon>
        <taxon>Thelohanellus</taxon>
    </lineage>
</organism>
<proteinExistence type="predicted"/>
<keyword evidence="2" id="KW-1185">Reference proteome</keyword>
<evidence type="ECO:0000313" key="1">
    <source>
        <dbReference type="EMBL" id="KII68075.1"/>
    </source>
</evidence>
<evidence type="ECO:0000313" key="2">
    <source>
        <dbReference type="Proteomes" id="UP000031668"/>
    </source>
</evidence>
<sequence length="114" mass="12874">MDQLVKNAPIVPIEIMDQLINSQQFGSSPSSDTTALLDDLESIINADDSLKTTSTNHEQLVKIPHPTRLPQTAIFPTYSGDTFLDSQHQRKIHHLFKALWEAIQARNCPQHQIM</sequence>
<protein>
    <submittedName>
        <fullName evidence="1">Uncharacterized protein</fullName>
    </submittedName>
</protein>
<accession>A0A0C2MVA3</accession>
<gene>
    <name evidence="1" type="ORF">RF11_04243</name>
</gene>
<name>A0A0C2MVA3_THEKT</name>
<dbReference type="EMBL" id="JWZT01002968">
    <property type="protein sequence ID" value="KII68075.1"/>
    <property type="molecule type" value="Genomic_DNA"/>
</dbReference>
<reference evidence="1 2" key="1">
    <citation type="journal article" date="2014" name="Genome Biol. Evol.">
        <title>The genome of the myxosporean Thelohanellus kitauei shows adaptations to nutrient acquisition within its fish host.</title>
        <authorList>
            <person name="Yang Y."/>
            <person name="Xiong J."/>
            <person name="Zhou Z."/>
            <person name="Huo F."/>
            <person name="Miao W."/>
            <person name="Ran C."/>
            <person name="Liu Y."/>
            <person name="Zhang J."/>
            <person name="Feng J."/>
            <person name="Wang M."/>
            <person name="Wang M."/>
            <person name="Wang L."/>
            <person name="Yao B."/>
        </authorList>
    </citation>
    <scope>NUCLEOTIDE SEQUENCE [LARGE SCALE GENOMIC DNA]</scope>
    <source>
        <strain evidence="1">Wuqing</strain>
    </source>
</reference>
<dbReference type="Proteomes" id="UP000031668">
    <property type="component" value="Unassembled WGS sequence"/>
</dbReference>